<reference evidence="3" key="1">
    <citation type="journal article" date="2016" name="Nat. Genet.">
        <title>The genome sequences of Arachis duranensis and Arachis ipaensis, the diploid ancestors of cultivated peanut.</title>
        <authorList>
            <person name="Bertioli D.J."/>
            <person name="Cannon S.B."/>
            <person name="Froenicke L."/>
            <person name="Huang G."/>
            <person name="Farmer A.D."/>
            <person name="Cannon E.K."/>
            <person name="Liu X."/>
            <person name="Gao D."/>
            <person name="Clevenger J."/>
            <person name="Dash S."/>
            <person name="Ren L."/>
            <person name="Moretzsohn M.C."/>
            <person name="Shirasawa K."/>
            <person name="Huang W."/>
            <person name="Vidigal B."/>
            <person name="Abernathy B."/>
            <person name="Chu Y."/>
            <person name="Niederhuth C.E."/>
            <person name="Umale P."/>
            <person name="Araujo A.C."/>
            <person name="Kozik A."/>
            <person name="Kim K.D."/>
            <person name="Burow M.D."/>
            <person name="Varshney R.K."/>
            <person name="Wang X."/>
            <person name="Zhang X."/>
            <person name="Barkley N."/>
            <person name="Guimaraes P.M."/>
            <person name="Isobe S."/>
            <person name="Guo B."/>
            <person name="Liao B."/>
            <person name="Stalker H.T."/>
            <person name="Schmitz R.J."/>
            <person name="Scheffler B.E."/>
            <person name="Leal-Bertioli S.C."/>
            <person name="Xun X."/>
            <person name="Jackson S.A."/>
            <person name="Michelmore R."/>
            <person name="Ozias-Akins P."/>
        </authorList>
    </citation>
    <scope>NUCLEOTIDE SEQUENCE [LARGE SCALE GENOMIC DNA]</scope>
    <source>
        <strain evidence="3">cv. V14167</strain>
    </source>
</reference>
<evidence type="ECO:0000256" key="1">
    <source>
        <dbReference type="SAM" id="MobiDB-lite"/>
    </source>
</evidence>
<evidence type="ECO:0000313" key="5">
    <source>
        <dbReference type="RefSeq" id="XP_052117423.1"/>
    </source>
</evidence>
<dbReference type="AlphaFoldDB" id="A0A9C6WJD1"/>
<evidence type="ECO:0000313" key="4">
    <source>
        <dbReference type="RefSeq" id="XP_052111976.1"/>
    </source>
</evidence>
<evidence type="ECO:0000256" key="2">
    <source>
        <dbReference type="SAM" id="SignalP"/>
    </source>
</evidence>
<organism evidence="3 4">
    <name type="scientific">Arachis duranensis</name>
    <name type="common">Wild peanut</name>
    <dbReference type="NCBI Taxonomy" id="130453"/>
    <lineage>
        <taxon>Eukaryota</taxon>
        <taxon>Viridiplantae</taxon>
        <taxon>Streptophyta</taxon>
        <taxon>Embryophyta</taxon>
        <taxon>Tracheophyta</taxon>
        <taxon>Spermatophyta</taxon>
        <taxon>Magnoliopsida</taxon>
        <taxon>eudicotyledons</taxon>
        <taxon>Gunneridae</taxon>
        <taxon>Pentapetalae</taxon>
        <taxon>rosids</taxon>
        <taxon>fabids</taxon>
        <taxon>Fabales</taxon>
        <taxon>Fabaceae</taxon>
        <taxon>Papilionoideae</taxon>
        <taxon>50 kb inversion clade</taxon>
        <taxon>dalbergioids sensu lato</taxon>
        <taxon>Dalbergieae</taxon>
        <taxon>Pterocarpus clade</taxon>
        <taxon>Arachis</taxon>
    </lineage>
</organism>
<keyword evidence="3" id="KW-1185">Reference proteome</keyword>
<dbReference type="KEGG" id="adu:127743843"/>
<feature type="chain" id="PRO_5044698033" evidence="2">
    <location>
        <begin position="25"/>
        <end position="137"/>
    </location>
</feature>
<gene>
    <name evidence="4" type="primary">LOC127743843</name>
    <name evidence="5" type="synonym">LOC127747496</name>
</gene>
<name>A0A9C6WJD1_ARADU</name>
<dbReference type="KEGG" id="adu:127747496"/>
<feature type="compositionally biased region" description="Gly residues" evidence="1">
    <location>
        <begin position="67"/>
        <end position="130"/>
    </location>
</feature>
<proteinExistence type="predicted"/>
<evidence type="ECO:0000313" key="3">
    <source>
        <dbReference type="Proteomes" id="UP000515211"/>
    </source>
</evidence>
<dbReference type="RefSeq" id="XP_052111976.1">
    <property type="nucleotide sequence ID" value="XM_052256016.1"/>
</dbReference>
<dbReference type="Proteomes" id="UP000515211">
    <property type="component" value="Chromosome 1"/>
</dbReference>
<dbReference type="GeneID" id="127743843"/>
<dbReference type="RefSeq" id="XP_052117423.1">
    <property type="nucleotide sequence ID" value="XM_052261463.1"/>
</dbReference>
<feature type="region of interest" description="Disordered" evidence="1">
    <location>
        <begin position="35"/>
        <end position="137"/>
    </location>
</feature>
<keyword evidence="2" id="KW-0732">Signal</keyword>
<feature type="signal peptide" evidence="2">
    <location>
        <begin position="1"/>
        <end position="24"/>
    </location>
</feature>
<protein>
    <submittedName>
        <fullName evidence="4 5">Glycine-rich cell wall structural protein 1.0-like</fullName>
    </submittedName>
</protein>
<accession>A0A9C6WJD1</accession>
<reference evidence="4 5" key="2">
    <citation type="submission" date="2025-04" db="UniProtKB">
        <authorList>
            <consortium name="RefSeq"/>
        </authorList>
    </citation>
    <scope>IDENTIFICATION</scope>
    <source>
        <tissue evidence="4 5">Whole plant</tissue>
    </source>
</reference>
<sequence>MMITPKFVITVVFMVVSTLGICGAARTVLTDDHGHHGVAATHPSRNGHRQKDRGGGNGDVYNDRVGKGAGGGAGGFGGDSGGESGTGSGYGGDDGNGGIGGKGEDGGGSGNGKKLNGGGGNGGYSGGGGAEMEDIVA</sequence>